<name>A0ABW0X3Z6_9ACTN</name>
<proteinExistence type="predicted"/>
<organism evidence="2 3">
    <name type="scientific">Kitasatospora misakiensis</name>
    <dbReference type="NCBI Taxonomy" id="67330"/>
    <lineage>
        <taxon>Bacteria</taxon>
        <taxon>Bacillati</taxon>
        <taxon>Actinomycetota</taxon>
        <taxon>Actinomycetes</taxon>
        <taxon>Kitasatosporales</taxon>
        <taxon>Streptomycetaceae</taxon>
        <taxon>Kitasatospora</taxon>
    </lineage>
</organism>
<comment type="caution">
    <text evidence="2">The sequence shown here is derived from an EMBL/GenBank/DDBJ whole genome shotgun (WGS) entry which is preliminary data.</text>
</comment>
<gene>
    <name evidence="2" type="ORF">ACFP3U_19610</name>
</gene>
<accession>A0ABW0X3Z6</accession>
<dbReference type="SUPFAM" id="SSF47413">
    <property type="entry name" value="lambda repressor-like DNA-binding domains"/>
    <property type="match status" value="1"/>
</dbReference>
<evidence type="ECO:0000313" key="3">
    <source>
        <dbReference type="Proteomes" id="UP001595975"/>
    </source>
</evidence>
<feature type="domain" description="HTH cro/C1-type" evidence="1">
    <location>
        <begin position="19"/>
        <end position="76"/>
    </location>
</feature>
<dbReference type="EMBL" id="JBHSOF010000024">
    <property type="protein sequence ID" value="MFC5665181.1"/>
    <property type="molecule type" value="Genomic_DNA"/>
</dbReference>
<sequence>MPNVRAIPTVRRRRLGKALRKYRTAAKLSLDQVAELMGERWDGPKVSRIENAQAKVNSAEVARLLEHYEVIDPEIIVPLEELARNAGKVGWWSNYGGIVPANLEIFIDAEDEARVVRSYYATVIPGILQTGAYAREITAVTATHIPKADHAGIVDIRMGRQATLTRSDDPAEYWFILHEALLLQTFSPHPAVMREQLMKLLDVSALPNVNLLIAPLDAGPHPGARGNFQIFQFRKPWPTLVAAESAGETRYLEDEEVAERFLNDFAQILPSTLSADLSRELIRKHMEGMAS</sequence>
<dbReference type="RefSeq" id="WP_380226866.1">
    <property type="nucleotide sequence ID" value="NZ_JBHSOF010000024.1"/>
</dbReference>
<dbReference type="PROSITE" id="PS50943">
    <property type="entry name" value="HTH_CROC1"/>
    <property type="match status" value="1"/>
</dbReference>
<evidence type="ECO:0000259" key="1">
    <source>
        <dbReference type="PROSITE" id="PS50943"/>
    </source>
</evidence>
<dbReference type="Pfam" id="PF13560">
    <property type="entry name" value="HTH_31"/>
    <property type="match status" value="1"/>
</dbReference>
<dbReference type="InterPro" id="IPR001387">
    <property type="entry name" value="Cro/C1-type_HTH"/>
</dbReference>
<protein>
    <submittedName>
        <fullName evidence="2">Helix-turn-helix domain-containing protein</fullName>
    </submittedName>
</protein>
<dbReference type="InterPro" id="IPR043917">
    <property type="entry name" value="DUF5753"/>
</dbReference>
<reference evidence="3" key="1">
    <citation type="journal article" date="2019" name="Int. J. Syst. Evol. Microbiol.">
        <title>The Global Catalogue of Microorganisms (GCM) 10K type strain sequencing project: providing services to taxonomists for standard genome sequencing and annotation.</title>
        <authorList>
            <consortium name="The Broad Institute Genomics Platform"/>
            <consortium name="The Broad Institute Genome Sequencing Center for Infectious Disease"/>
            <person name="Wu L."/>
            <person name="Ma J."/>
        </authorList>
    </citation>
    <scope>NUCLEOTIDE SEQUENCE [LARGE SCALE GENOMIC DNA]</scope>
    <source>
        <strain evidence="3">CGMCC 4.1437</strain>
    </source>
</reference>
<evidence type="ECO:0000313" key="2">
    <source>
        <dbReference type="EMBL" id="MFC5665181.1"/>
    </source>
</evidence>
<dbReference type="InterPro" id="IPR010982">
    <property type="entry name" value="Lambda_DNA-bd_dom_sf"/>
</dbReference>
<dbReference type="Pfam" id="PF19054">
    <property type="entry name" value="DUF5753"/>
    <property type="match status" value="1"/>
</dbReference>
<dbReference type="CDD" id="cd00093">
    <property type="entry name" value="HTH_XRE"/>
    <property type="match status" value="1"/>
</dbReference>
<dbReference type="Gene3D" id="1.10.260.40">
    <property type="entry name" value="lambda repressor-like DNA-binding domains"/>
    <property type="match status" value="1"/>
</dbReference>
<keyword evidence="3" id="KW-1185">Reference proteome</keyword>
<dbReference type="Proteomes" id="UP001595975">
    <property type="component" value="Unassembled WGS sequence"/>
</dbReference>